<dbReference type="AlphaFoldDB" id="A0A8H5G2E6"/>
<evidence type="ECO:0000313" key="1">
    <source>
        <dbReference type="EMBL" id="KAF5357116.1"/>
    </source>
</evidence>
<evidence type="ECO:0000313" key="2">
    <source>
        <dbReference type="Proteomes" id="UP000559027"/>
    </source>
</evidence>
<protein>
    <submittedName>
        <fullName evidence="1">Uncharacterized protein</fullName>
    </submittedName>
</protein>
<comment type="caution">
    <text evidence="1">The sequence shown here is derived from an EMBL/GenBank/DDBJ whole genome shotgun (WGS) entry which is preliminary data.</text>
</comment>
<keyword evidence="2" id="KW-1185">Reference proteome</keyword>
<dbReference type="Proteomes" id="UP000559027">
    <property type="component" value="Unassembled WGS sequence"/>
</dbReference>
<sequence>MLLRYYVSYQHPADGLEPTDGLKTAFFIDTSLIQLSHWVQSRGAGVGSSSNVEELVIINQGWSDADFAPRRKNTAGWHVPDSSTPRHMIMPSLRRLKVAGCLPDICLLFDFLTAPNLEYMEVMAFYGGDVDTDENIEEYYDLVDAFQEQCGSIREVWVIITQKEPESYGEICALSEFLESILTVMIATQILDLKEFLRHYRQTCQGDYLTAECQYGVFTGELGLY</sequence>
<gene>
    <name evidence="1" type="ORF">D9756_006794</name>
</gene>
<name>A0A8H5G2E6_9AGAR</name>
<proteinExistence type="predicted"/>
<organism evidence="1 2">
    <name type="scientific">Leucocoprinus leucothites</name>
    <dbReference type="NCBI Taxonomy" id="201217"/>
    <lineage>
        <taxon>Eukaryota</taxon>
        <taxon>Fungi</taxon>
        <taxon>Dikarya</taxon>
        <taxon>Basidiomycota</taxon>
        <taxon>Agaricomycotina</taxon>
        <taxon>Agaricomycetes</taxon>
        <taxon>Agaricomycetidae</taxon>
        <taxon>Agaricales</taxon>
        <taxon>Agaricineae</taxon>
        <taxon>Agaricaceae</taxon>
        <taxon>Leucocoprinus</taxon>
    </lineage>
</organism>
<dbReference type="OrthoDB" id="10593512at2759"/>
<accession>A0A8H5G2E6</accession>
<dbReference type="EMBL" id="JAACJO010000006">
    <property type="protein sequence ID" value="KAF5357116.1"/>
    <property type="molecule type" value="Genomic_DNA"/>
</dbReference>
<reference evidence="1 2" key="1">
    <citation type="journal article" date="2020" name="ISME J.">
        <title>Uncovering the hidden diversity of litter-decomposition mechanisms in mushroom-forming fungi.</title>
        <authorList>
            <person name="Floudas D."/>
            <person name="Bentzer J."/>
            <person name="Ahren D."/>
            <person name="Johansson T."/>
            <person name="Persson P."/>
            <person name="Tunlid A."/>
        </authorList>
    </citation>
    <scope>NUCLEOTIDE SEQUENCE [LARGE SCALE GENOMIC DNA]</scope>
    <source>
        <strain evidence="1 2">CBS 146.42</strain>
    </source>
</reference>